<protein>
    <submittedName>
        <fullName evidence="6">CvpA family protein</fullName>
    </submittedName>
</protein>
<feature type="transmembrane region" description="Helical" evidence="5">
    <location>
        <begin position="24"/>
        <end position="47"/>
    </location>
</feature>
<evidence type="ECO:0000256" key="3">
    <source>
        <dbReference type="ARBA" id="ARBA00022989"/>
    </source>
</evidence>
<evidence type="ECO:0000256" key="5">
    <source>
        <dbReference type="SAM" id="Phobius"/>
    </source>
</evidence>
<evidence type="ECO:0000256" key="4">
    <source>
        <dbReference type="ARBA" id="ARBA00023136"/>
    </source>
</evidence>
<keyword evidence="7" id="KW-1185">Reference proteome</keyword>
<dbReference type="PANTHER" id="PTHR36926">
    <property type="entry name" value="COLICIN V PRODUCTION PROTEIN"/>
    <property type="match status" value="1"/>
</dbReference>
<sequence>MSLLIVLGLSVAVGLWRGLVYEVLALAGWLVAYLLSPWLAPVVQDLLPEGRLGPTLSHAAGLVLAFIAILVVWSLVAKLVRALIQASPLSWLDRLGGGGFGALRGLFIGLLVALLVGMTPLVQSEPWQGSALAPWLQSGLRVLHPLLPESVNKFIPA</sequence>
<feature type="transmembrane region" description="Helical" evidence="5">
    <location>
        <begin position="59"/>
        <end position="80"/>
    </location>
</feature>
<reference evidence="6 7" key="1">
    <citation type="submission" date="2024-05" db="EMBL/GenBank/DDBJ databases">
        <title>Roseateles sp. 2.12 16S ribosomal RNA gene Genome sequencing and assembly.</title>
        <authorList>
            <person name="Woo H."/>
        </authorList>
    </citation>
    <scope>NUCLEOTIDE SEQUENCE [LARGE SCALE GENOMIC DNA]</scope>
    <source>
        <strain evidence="6 7">2.12</strain>
    </source>
</reference>
<evidence type="ECO:0000256" key="2">
    <source>
        <dbReference type="ARBA" id="ARBA00022692"/>
    </source>
</evidence>
<dbReference type="Proteomes" id="UP001462640">
    <property type="component" value="Unassembled WGS sequence"/>
</dbReference>
<dbReference type="InterPro" id="IPR052719">
    <property type="entry name" value="CvpA-like"/>
</dbReference>
<keyword evidence="4 5" id="KW-0472">Membrane</keyword>
<dbReference type="EMBL" id="JBDPZC010000005">
    <property type="protein sequence ID" value="MEO3713625.1"/>
    <property type="molecule type" value="Genomic_DNA"/>
</dbReference>
<dbReference type="PANTHER" id="PTHR36926:SF1">
    <property type="entry name" value="COLICIN V PRODUCTION PROTEIN"/>
    <property type="match status" value="1"/>
</dbReference>
<keyword evidence="2 5" id="KW-0812">Transmembrane</keyword>
<dbReference type="InterPro" id="IPR003825">
    <property type="entry name" value="Colicin-V_CvpA"/>
</dbReference>
<dbReference type="Pfam" id="PF02674">
    <property type="entry name" value="Colicin_V"/>
    <property type="match status" value="1"/>
</dbReference>
<comment type="subcellular location">
    <subcellularLocation>
        <location evidence="1">Membrane</location>
        <topology evidence="1">Multi-pass membrane protein</topology>
    </subcellularLocation>
</comment>
<evidence type="ECO:0000256" key="1">
    <source>
        <dbReference type="ARBA" id="ARBA00004141"/>
    </source>
</evidence>
<accession>A0ABV0GEZ0</accession>
<keyword evidence="3 5" id="KW-1133">Transmembrane helix</keyword>
<name>A0ABV0GEZ0_9BURK</name>
<dbReference type="RefSeq" id="WP_347610197.1">
    <property type="nucleotide sequence ID" value="NZ_JBDPZC010000005.1"/>
</dbReference>
<organism evidence="6 7">
    <name type="scientific">Roseateles flavus</name>
    <dbReference type="NCBI Taxonomy" id="3149041"/>
    <lineage>
        <taxon>Bacteria</taxon>
        <taxon>Pseudomonadati</taxon>
        <taxon>Pseudomonadota</taxon>
        <taxon>Betaproteobacteria</taxon>
        <taxon>Burkholderiales</taxon>
        <taxon>Sphaerotilaceae</taxon>
        <taxon>Roseateles</taxon>
    </lineage>
</organism>
<proteinExistence type="predicted"/>
<evidence type="ECO:0000313" key="6">
    <source>
        <dbReference type="EMBL" id="MEO3713625.1"/>
    </source>
</evidence>
<feature type="transmembrane region" description="Helical" evidence="5">
    <location>
        <begin position="100"/>
        <end position="122"/>
    </location>
</feature>
<evidence type="ECO:0000313" key="7">
    <source>
        <dbReference type="Proteomes" id="UP001462640"/>
    </source>
</evidence>
<gene>
    <name evidence="6" type="ORF">ABDJ40_12740</name>
</gene>
<comment type="caution">
    <text evidence="6">The sequence shown here is derived from an EMBL/GenBank/DDBJ whole genome shotgun (WGS) entry which is preliminary data.</text>
</comment>